<dbReference type="OrthoDB" id="2117718at2759"/>
<proteinExistence type="predicted"/>
<dbReference type="AlphaFoldDB" id="A0A9P5N408"/>
<evidence type="ECO:0000259" key="2">
    <source>
        <dbReference type="Pfam" id="PF06276"/>
    </source>
</evidence>
<dbReference type="GO" id="GO:0019290">
    <property type="term" value="P:siderophore biosynthetic process"/>
    <property type="evidence" value="ECO:0007669"/>
    <property type="project" value="InterPro"/>
</dbReference>
<dbReference type="EMBL" id="WHVB01000002">
    <property type="protein sequence ID" value="KAF8486006.1"/>
    <property type="molecule type" value="Genomic_DNA"/>
</dbReference>
<dbReference type="InterPro" id="IPR037455">
    <property type="entry name" value="LucA/IucC-like"/>
</dbReference>
<protein>
    <submittedName>
        <fullName evidence="3">IucC family-domain-containing protein</fullName>
    </submittedName>
</protein>
<dbReference type="PANTHER" id="PTHR34384">
    <property type="entry name" value="L-2,3-DIAMINOPROPANOATE--CITRATE LIGASE"/>
    <property type="match status" value="1"/>
</dbReference>
<feature type="domain" description="Aerobactin siderophore biosynthesis IucA/IucC N-terminal" evidence="1">
    <location>
        <begin position="196"/>
        <end position="417"/>
    </location>
</feature>
<accession>A0A9P5N408</accession>
<dbReference type="InterPro" id="IPR007310">
    <property type="entry name" value="Aerobactin_biosyn_IucA/IucC_N"/>
</dbReference>
<gene>
    <name evidence="3" type="ORF">DFH94DRAFT_622223</name>
</gene>
<dbReference type="Proteomes" id="UP000759537">
    <property type="component" value="Unassembled WGS sequence"/>
</dbReference>
<dbReference type="Gene3D" id="1.10.510.40">
    <property type="match status" value="1"/>
</dbReference>
<sequence>MGPSSAERAAFGTTARLLSCLVTESLVRAIFAPLQWSGCAGIGVIIKTPISTVPNHDGKYSHGDVLAIVSLRHAPVFRTDSSDPRGKEIVLLDPLDMFPLVLVTSDDGDSHNEIHQGDLFSAIRRVLSSPCWAFPESTIIKELKDPLILWDTYAGSIDLDHATRSDISEELASSVRWQTYSYDHPPNAPTLLSHSIDWEESIVEGHPTHPMHKTRQFLPPIPSHTPGSYDLYSPRLRLAALPRGSLNVTGDFEALTQPILEAATRNAAKALDVPQDHIIVPIHELQVPHILDKFKEATVYPEEFSVPARAQQSIRSVILPEVLPTTHLKLGVGIKLTSAVRTISPASAYLGPRFSAQVVPALHFDRSLLTVARELASISHVEPDSDIAKHCGVIVRECHENGSEARGERLIVCTSLVEHGHAGTDGVTPSIVRVFALDTEDKRIRWLDDFVRLFFAAFLPPMLQDGVGFEAHPQNTVARFSLAPPHELRGFIIRDFGGLRVHPPTLLASTGVALDVFPGHSIVAETLDDVYIRMYHTMVHNHLQQLVRVLGLHYNGKGWQVIRVRLREAIPRGHFLEKAWLGEEAKTIAGKCFMRMRMVGAYRHHLHGPFPNLLHYTGSDEESLIDN</sequence>
<dbReference type="InterPro" id="IPR022770">
    <property type="entry name" value="IucA/IucC-like_C"/>
</dbReference>
<dbReference type="GO" id="GO:0016881">
    <property type="term" value="F:acid-amino acid ligase activity"/>
    <property type="evidence" value="ECO:0007669"/>
    <property type="project" value="UniProtKB-ARBA"/>
</dbReference>
<evidence type="ECO:0000313" key="3">
    <source>
        <dbReference type="EMBL" id="KAF8486006.1"/>
    </source>
</evidence>
<dbReference type="PANTHER" id="PTHR34384:SF5">
    <property type="entry name" value="L-2,3-DIAMINOPROPANOATE--CITRATE LIGASE"/>
    <property type="match status" value="1"/>
</dbReference>
<reference evidence="3" key="1">
    <citation type="submission" date="2019-10" db="EMBL/GenBank/DDBJ databases">
        <authorList>
            <consortium name="DOE Joint Genome Institute"/>
            <person name="Kuo A."/>
            <person name="Miyauchi S."/>
            <person name="Kiss E."/>
            <person name="Drula E."/>
            <person name="Kohler A."/>
            <person name="Sanchez-Garcia M."/>
            <person name="Andreopoulos B."/>
            <person name="Barry K.W."/>
            <person name="Bonito G."/>
            <person name="Buee M."/>
            <person name="Carver A."/>
            <person name="Chen C."/>
            <person name="Cichocki N."/>
            <person name="Clum A."/>
            <person name="Culley D."/>
            <person name="Crous P.W."/>
            <person name="Fauchery L."/>
            <person name="Girlanda M."/>
            <person name="Hayes R."/>
            <person name="Keri Z."/>
            <person name="LaButti K."/>
            <person name="Lipzen A."/>
            <person name="Lombard V."/>
            <person name="Magnuson J."/>
            <person name="Maillard F."/>
            <person name="Morin E."/>
            <person name="Murat C."/>
            <person name="Nolan M."/>
            <person name="Ohm R."/>
            <person name="Pangilinan J."/>
            <person name="Pereira M."/>
            <person name="Perotto S."/>
            <person name="Peter M."/>
            <person name="Riley R."/>
            <person name="Sitrit Y."/>
            <person name="Stielow B."/>
            <person name="Szollosi G."/>
            <person name="Zifcakova L."/>
            <person name="Stursova M."/>
            <person name="Spatafora J.W."/>
            <person name="Tedersoo L."/>
            <person name="Vaario L.-M."/>
            <person name="Yamada A."/>
            <person name="Yan M."/>
            <person name="Wang P."/>
            <person name="Xu J."/>
            <person name="Bruns T."/>
            <person name="Baldrian P."/>
            <person name="Vilgalys R."/>
            <person name="Henrissat B."/>
            <person name="Grigoriev I.V."/>
            <person name="Hibbett D."/>
            <person name="Nagy L.G."/>
            <person name="Martin F.M."/>
        </authorList>
    </citation>
    <scope>NUCLEOTIDE SEQUENCE</scope>
    <source>
        <strain evidence="3">Prilba</strain>
    </source>
</reference>
<evidence type="ECO:0000259" key="1">
    <source>
        <dbReference type="Pfam" id="PF04183"/>
    </source>
</evidence>
<dbReference type="Pfam" id="PF06276">
    <property type="entry name" value="FhuF"/>
    <property type="match status" value="1"/>
</dbReference>
<comment type="caution">
    <text evidence="3">The sequence shown here is derived from an EMBL/GenBank/DDBJ whole genome shotgun (WGS) entry which is preliminary data.</text>
</comment>
<keyword evidence="4" id="KW-1185">Reference proteome</keyword>
<evidence type="ECO:0000313" key="4">
    <source>
        <dbReference type="Proteomes" id="UP000759537"/>
    </source>
</evidence>
<organism evidence="3 4">
    <name type="scientific">Russula ochroleuca</name>
    <dbReference type="NCBI Taxonomy" id="152965"/>
    <lineage>
        <taxon>Eukaryota</taxon>
        <taxon>Fungi</taxon>
        <taxon>Dikarya</taxon>
        <taxon>Basidiomycota</taxon>
        <taxon>Agaricomycotina</taxon>
        <taxon>Agaricomycetes</taxon>
        <taxon>Russulales</taxon>
        <taxon>Russulaceae</taxon>
        <taxon>Russula</taxon>
    </lineage>
</organism>
<feature type="domain" description="Aerobactin siderophore biosynthesis IucA/IucC-like C-terminal" evidence="2">
    <location>
        <begin position="445"/>
        <end position="600"/>
    </location>
</feature>
<reference evidence="3" key="2">
    <citation type="journal article" date="2020" name="Nat. Commun.">
        <title>Large-scale genome sequencing of mycorrhizal fungi provides insights into the early evolution of symbiotic traits.</title>
        <authorList>
            <person name="Miyauchi S."/>
            <person name="Kiss E."/>
            <person name="Kuo A."/>
            <person name="Drula E."/>
            <person name="Kohler A."/>
            <person name="Sanchez-Garcia M."/>
            <person name="Morin E."/>
            <person name="Andreopoulos B."/>
            <person name="Barry K.W."/>
            <person name="Bonito G."/>
            <person name="Buee M."/>
            <person name="Carver A."/>
            <person name="Chen C."/>
            <person name="Cichocki N."/>
            <person name="Clum A."/>
            <person name="Culley D."/>
            <person name="Crous P.W."/>
            <person name="Fauchery L."/>
            <person name="Girlanda M."/>
            <person name="Hayes R.D."/>
            <person name="Keri Z."/>
            <person name="LaButti K."/>
            <person name="Lipzen A."/>
            <person name="Lombard V."/>
            <person name="Magnuson J."/>
            <person name="Maillard F."/>
            <person name="Murat C."/>
            <person name="Nolan M."/>
            <person name="Ohm R.A."/>
            <person name="Pangilinan J."/>
            <person name="Pereira M.F."/>
            <person name="Perotto S."/>
            <person name="Peter M."/>
            <person name="Pfister S."/>
            <person name="Riley R."/>
            <person name="Sitrit Y."/>
            <person name="Stielow J.B."/>
            <person name="Szollosi G."/>
            <person name="Zifcakova L."/>
            <person name="Stursova M."/>
            <person name="Spatafora J.W."/>
            <person name="Tedersoo L."/>
            <person name="Vaario L.M."/>
            <person name="Yamada A."/>
            <person name="Yan M."/>
            <person name="Wang P."/>
            <person name="Xu J."/>
            <person name="Bruns T."/>
            <person name="Baldrian P."/>
            <person name="Vilgalys R."/>
            <person name="Dunand C."/>
            <person name="Henrissat B."/>
            <person name="Grigoriev I.V."/>
            <person name="Hibbett D."/>
            <person name="Nagy L.G."/>
            <person name="Martin F.M."/>
        </authorList>
    </citation>
    <scope>NUCLEOTIDE SEQUENCE</scope>
    <source>
        <strain evidence="3">Prilba</strain>
    </source>
</reference>
<dbReference type="Pfam" id="PF04183">
    <property type="entry name" value="IucA_IucC"/>
    <property type="match status" value="1"/>
</dbReference>
<name>A0A9P5N408_9AGAM</name>